<proteinExistence type="predicted"/>
<sequence>MTGDEVLEGRSAPPAAATVSFQELTEDEPPGALVSFVGEIDLGTAPALGETVLRRTIELPAVVLDLSAVTFLDSAGVRLLDSLVGAYESRGSTIRLVAPEHGVARFTLTLCAFRSDLVETSVDRARSALLS</sequence>
<keyword evidence="3" id="KW-1185">Reference proteome</keyword>
<dbReference type="CDD" id="cd07043">
    <property type="entry name" value="STAS_anti-anti-sigma_factors"/>
    <property type="match status" value="1"/>
</dbReference>
<evidence type="ECO:0000259" key="1">
    <source>
        <dbReference type="PROSITE" id="PS50801"/>
    </source>
</evidence>
<organism evidence="2 3">
    <name type="scientific">Cryptosporangium japonicum</name>
    <dbReference type="NCBI Taxonomy" id="80872"/>
    <lineage>
        <taxon>Bacteria</taxon>
        <taxon>Bacillati</taxon>
        <taxon>Actinomycetota</taxon>
        <taxon>Actinomycetes</taxon>
        <taxon>Cryptosporangiales</taxon>
        <taxon>Cryptosporangiaceae</taxon>
        <taxon>Cryptosporangium</taxon>
    </lineage>
</organism>
<dbReference type="RefSeq" id="WP_344654398.1">
    <property type="nucleotide sequence ID" value="NZ_BAAAGX010000046.1"/>
</dbReference>
<dbReference type="Gene3D" id="3.30.750.24">
    <property type="entry name" value="STAS domain"/>
    <property type="match status" value="1"/>
</dbReference>
<dbReference type="EMBL" id="BAAAGX010000046">
    <property type="protein sequence ID" value="GAA0281981.1"/>
    <property type="molecule type" value="Genomic_DNA"/>
</dbReference>
<dbReference type="SUPFAM" id="SSF52091">
    <property type="entry name" value="SpoIIaa-like"/>
    <property type="match status" value="1"/>
</dbReference>
<dbReference type="Pfam" id="PF01740">
    <property type="entry name" value="STAS"/>
    <property type="match status" value="1"/>
</dbReference>
<comment type="caution">
    <text evidence="2">The sequence shown here is derived from an EMBL/GenBank/DDBJ whole genome shotgun (WGS) entry which is preliminary data.</text>
</comment>
<evidence type="ECO:0000313" key="2">
    <source>
        <dbReference type="EMBL" id="GAA0281981.1"/>
    </source>
</evidence>
<evidence type="ECO:0000313" key="3">
    <source>
        <dbReference type="Proteomes" id="UP001500967"/>
    </source>
</evidence>
<feature type="domain" description="STAS" evidence="1">
    <location>
        <begin position="33"/>
        <end position="105"/>
    </location>
</feature>
<dbReference type="InterPro" id="IPR036513">
    <property type="entry name" value="STAS_dom_sf"/>
</dbReference>
<protein>
    <recommendedName>
        <fullName evidence="1">STAS domain-containing protein</fullName>
    </recommendedName>
</protein>
<accession>A0ABN0V9C3</accession>
<dbReference type="InterPro" id="IPR002645">
    <property type="entry name" value="STAS_dom"/>
</dbReference>
<dbReference type="PROSITE" id="PS50801">
    <property type="entry name" value="STAS"/>
    <property type="match status" value="1"/>
</dbReference>
<dbReference type="Proteomes" id="UP001500967">
    <property type="component" value="Unassembled WGS sequence"/>
</dbReference>
<name>A0ABN0V9C3_9ACTN</name>
<gene>
    <name evidence="2" type="ORF">GCM10009539_82360</name>
</gene>
<reference evidence="2 3" key="1">
    <citation type="journal article" date="2019" name="Int. J. Syst. Evol. Microbiol.">
        <title>The Global Catalogue of Microorganisms (GCM) 10K type strain sequencing project: providing services to taxonomists for standard genome sequencing and annotation.</title>
        <authorList>
            <consortium name="The Broad Institute Genomics Platform"/>
            <consortium name="The Broad Institute Genome Sequencing Center for Infectious Disease"/>
            <person name="Wu L."/>
            <person name="Ma J."/>
        </authorList>
    </citation>
    <scope>NUCLEOTIDE SEQUENCE [LARGE SCALE GENOMIC DNA]</scope>
    <source>
        <strain evidence="2 3">JCM 10425</strain>
    </source>
</reference>